<dbReference type="Proteomes" id="UP000663419">
    <property type="component" value="Chromosome 1"/>
</dbReference>
<evidence type="ECO:0000313" key="2">
    <source>
        <dbReference type="Proteomes" id="UP000663419"/>
    </source>
</evidence>
<sequence length="86" mass="9758">MWSRGLLKGAWALRLIVLYILCHRSMNLVALRVCLKVEMMDELFCISTGIRRKISNIPGLASRVSQFDGLLQPLICCQISDARHTI</sequence>
<gene>
    <name evidence="1" type="ORF">I7I53_11490</name>
</gene>
<protein>
    <submittedName>
        <fullName evidence="1">Uncharacterized protein</fullName>
    </submittedName>
</protein>
<reference evidence="1" key="1">
    <citation type="submission" date="2021-01" db="EMBL/GenBank/DDBJ databases">
        <title>Chromosome-level genome assembly of a human fungal pathogen reveals clustering of transcriptionally co-regulated genes.</title>
        <authorList>
            <person name="Voorhies M."/>
            <person name="Cohen S."/>
            <person name="Shea T.P."/>
            <person name="Petrus S."/>
            <person name="Munoz J.F."/>
            <person name="Poplawski S."/>
            <person name="Goldman W.E."/>
            <person name="Michael T."/>
            <person name="Cuomo C.A."/>
            <person name="Sil A."/>
            <person name="Beyhan S."/>
        </authorList>
    </citation>
    <scope>NUCLEOTIDE SEQUENCE</scope>
    <source>
        <strain evidence="1">H88</strain>
    </source>
</reference>
<name>A0A8A1LFE4_AJEC8</name>
<dbReference type="VEuPathDB" id="FungiDB:I7I53_11490"/>
<accession>A0A8A1LFE4</accession>
<evidence type="ECO:0000313" key="1">
    <source>
        <dbReference type="EMBL" id="QSS50702.1"/>
    </source>
</evidence>
<dbReference type="EMBL" id="CP069102">
    <property type="protein sequence ID" value="QSS50702.1"/>
    <property type="molecule type" value="Genomic_DNA"/>
</dbReference>
<organism evidence="1 2">
    <name type="scientific">Ajellomyces capsulatus (strain H88)</name>
    <name type="common">Darling's disease fungus</name>
    <name type="synonym">Histoplasma capsulatum</name>
    <dbReference type="NCBI Taxonomy" id="544711"/>
    <lineage>
        <taxon>Eukaryota</taxon>
        <taxon>Fungi</taxon>
        <taxon>Dikarya</taxon>
        <taxon>Ascomycota</taxon>
        <taxon>Pezizomycotina</taxon>
        <taxon>Eurotiomycetes</taxon>
        <taxon>Eurotiomycetidae</taxon>
        <taxon>Onygenales</taxon>
        <taxon>Ajellomycetaceae</taxon>
        <taxon>Histoplasma</taxon>
    </lineage>
</organism>
<proteinExistence type="predicted"/>
<dbReference type="AlphaFoldDB" id="A0A8A1LFE4"/>